<feature type="signal peptide" evidence="2">
    <location>
        <begin position="1"/>
        <end position="20"/>
    </location>
</feature>
<evidence type="ECO:0000313" key="3">
    <source>
        <dbReference type="EMBL" id="MCW5319681.1"/>
    </source>
</evidence>
<evidence type="ECO:0000313" key="4">
    <source>
        <dbReference type="Proteomes" id="UP001208935"/>
    </source>
</evidence>
<dbReference type="Proteomes" id="UP001208935">
    <property type="component" value="Unassembled WGS sequence"/>
</dbReference>
<reference evidence="4" key="1">
    <citation type="submission" date="2023-07" db="EMBL/GenBank/DDBJ databases">
        <title>Verminephrobacter genomes.</title>
        <authorList>
            <person name="Lund M.B."/>
        </authorList>
    </citation>
    <scope>NUCLEOTIDE SEQUENCE [LARGE SCALE GENOMIC DNA]</scope>
    <source>
        <strain evidence="4">AtM5-05</strain>
    </source>
</reference>
<evidence type="ECO:0000256" key="1">
    <source>
        <dbReference type="SAM" id="MobiDB-lite"/>
    </source>
</evidence>
<comment type="caution">
    <text evidence="3">The sequence shown here is derived from an EMBL/GenBank/DDBJ whole genome shotgun (WGS) entry which is preliminary data.</text>
</comment>
<proteinExistence type="predicted"/>
<feature type="chain" id="PRO_5046350153" description="DUF4124 domain-containing protein" evidence="2">
    <location>
        <begin position="21"/>
        <end position="157"/>
    </location>
</feature>
<evidence type="ECO:0000256" key="2">
    <source>
        <dbReference type="SAM" id="SignalP"/>
    </source>
</evidence>
<dbReference type="EMBL" id="QZCW01000001">
    <property type="protein sequence ID" value="MCW5319681.1"/>
    <property type="molecule type" value="Genomic_DNA"/>
</dbReference>
<name>A0ABT3KMY6_9BURK</name>
<protein>
    <recommendedName>
        <fullName evidence="5">DUF4124 domain-containing protein</fullName>
    </recommendedName>
</protein>
<gene>
    <name evidence="3" type="ORF">D5039_00340</name>
</gene>
<keyword evidence="4" id="KW-1185">Reference proteome</keyword>
<evidence type="ECO:0008006" key="5">
    <source>
        <dbReference type="Google" id="ProtNLM"/>
    </source>
</evidence>
<keyword evidence="2" id="KW-0732">Signal</keyword>
<organism evidence="3 4">
    <name type="scientific">Verminephrobacter aporrectodeae subsp. tuberculatae</name>
    <dbReference type="NCBI Taxonomy" id="1110392"/>
    <lineage>
        <taxon>Bacteria</taxon>
        <taxon>Pseudomonadati</taxon>
        <taxon>Pseudomonadota</taxon>
        <taxon>Betaproteobacteria</taxon>
        <taxon>Burkholderiales</taxon>
        <taxon>Comamonadaceae</taxon>
        <taxon>Verminephrobacter</taxon>
    </lineage>
</organism>
<feature type="compositionally biased region" description="Basic and acidic residues" evidence="1">
    <location>
        <begin position="114"/>
        <end position="130"/>
    </location>
</feature>
<feature type="region of interest" description="Disordered" evidence="1">
    <location>
        <begin position="59"/>
        <end position="157"/>
    </location>
</feature>
<dbReference type="RefSeq" id="WP_010107914.1">
    <property type="nucleotide sequence ID" value="NZ_QZCW01000001.1"/>
</dbReference>
<sequence>MKRTLASLLLLAFTLPAALAQERVYRCGNEYTNDAAQAKARGCKPVDGSHVTVLKGSRAAPGSGFVQNPGLAQTPGPAAPAPAPNMGHTVQKTWAATRDPVSDPARASGGRSLLESELHHTRPDKQHEDASEGNAPDWRNPQRYLERMMSTWKGQRD</sequence>
<accession>A0ABT3KMY6</accession>